<gene>
    <name evidence="1" type="ORF">DH2020_025085</name>
</gene>
<name>A0ABR0W0P3_REHGL</name>
<protein>
    <submittedName>
        <fullName evidence="1">Uncharacterized protein</fullName>
    </submittedName>
</protein>
<dbReference type="Proteomes" id="UP001318860">
    <property type="component" value="Unassembled WGS sequence"/>
</dbReference>
<sequence length="220" mass="24545">MKLVDVDEKQVVMGKSSKKKAIGFRGVDAAKDRAWSVFGGMSHEFICPKNKNIVSENHNQAISEESGWTAYLEDFSCSNNDDQSFISSPSLVSDAAWNGSSDNYMSQVKRLNFKNLKRNNNHKKIYSCDDDLEDTASSPVNSPKVSTLKQMEVNYRRLDDVAAGNFLGKQAGSTNFSELGTDEKNEKNVVIDSRNIDQYVDLKKRGLCVVPMSALMNYFG</sequence>
<proteinExistence type="predicted"/>
<dbReference type="EMBL" id="JABTTQ020000171">
    <property type="protein sequence ID" value="KAK6141167.1"/>
    <property type="molecule type" value="Genomic_DNA"/>
</dbReference>
<keyword evidence="2" id="KW-1185">Reference proteome</keyword>
<evidence type="ECO:0000313" key="2">
    <source>
        <dbReference type="Proteomes" id="UP001318860"/>
    </source>
</evidence>
<reference evidence="1 2" key="1">
    <citation type="journal article" date="2021" name="Comput. Struct. Biotechnol. J.">
        <title>De novo genome assembly of the potent medicinal plant Rehmannia glutinosa using nanopore technology.</title>
        <authorList>
            <person name="Ma L."/>
            <person name="Dong C."/>
            <person name="Song C."/>
            <person name="Wang X."/>
            <person name="Zheng X."/>
            <person name="Niu Y."/>
            <person name="Chen S."/>
            <person name="Feng W."/>
        </authorList>
    </citation>
    <scope>NUCLEOTIDE SEQUENCE [LARGE SCALE GENOMIC DNA]</scope>
    <source>
        <strain evidence="1">DH-2019</strain>
    </source>
</reference>
<comment type="caution">
    <text evidence="1">The sequence shown here is derived from an EMBL/GenBank/DDBJ whole genome shotgun (WGS) entry which is preliminary data.</text>
</comment>
<organism evidence="1 2">
    <name type="scientific">Rehmannia glutinosa</name>
    <name type="common">Chinese foxglove</name>
    <dbReference type="NCBI Taxonomy" id="99300"/>
    <lineage>
        <taxon>Eukaryota</taxon>
        <taxon>Viridiplantae</taxon>
        <taxon>Streptophyta</taxon>
        <taxon>Embryophyta</taxon>
        <taxon>Tracheophyta</taxon>
        <taxon>Spermatophyta</taxon>
        <taxon>Magnoliopsida</taxon>
        <taxon>eudicotyledons</taxon>
        <taxon>Gunneridae</taxon>
        <taxon>Pentapetalae</taxon>
        <taxon>asterids</taxon>
        <taxon>lamiids</taxon>
        <taxon>Lamiales</taxon>
        <taxon>Orobanchaceae</taxon>
        <taxon>Rehmannieae</taxon>
        <taxon>Rehmannia</taxon>
    </lineage>
</organism>
<dbReference type="PANTHER" id="PTHR33974">
    <property type="entry name" value="VASCULAR-RELATED UNKNOWN PROTEIN 1-RELATED"/>
    <property type="match status" value="1"/>
</dbReference>
<dbReference type="InterPro" id="IPR039280">
    <property type="entry name" value="VUP"/>
</dbReference>
<accession>A0ABR0W0P3</accession>
<dbReference type="PANTHER" id="PTHR33974:SF2">
    <property type="entry name" value="VASCULAR-RELATED UNKNOWN PROTEIN 1"/>
    <property type="match status" value="1"/>
</dbReference>
<evidence type="ECO:0000313" key="1">
    <source>
        <dbReference type="EMBL" id="KAK6141167.1"/>
    </source>
</evidence>